<name>A0A0K2ZTA3_9XANT</name>
<dbReference type="AlphaFoldDB" id="A0A0K2ZTA3"/>
<sequence length="72" mass="8097">MSTSAPESARHYLADYDAYSYGQRVAWGTLAHSWDAAAPLDPQRLLQQLRAQAAQRHGVDSEEIRIRSVSRL</sequence>
<accession>A0A0K2ZTA3</accession>
<gene>
    <name evidence="1" type="ORF">XTPLMG728_2053</name>
</gene>
<evidence type="ECO:0000313" key="2">
    <source>
        <dbReference type="Proteomes" id="UP000041247"/>
    </source>
</evidence>
<protein>
    <submittedName>
        <fullName evidence="1">Uncharacterized protein</fullName>
    </submittedName>
</protein>
<reference evidence="1 2" key="1">
    <citation type="submission" date="2015-07" db="EMBL/GenBank/DDBJ databases">
        <authorList>
            <person name="Noorani M."/>
        </authorList>
    </citation>
    <scope>NUCLEOTIDE SEQUENCE [LARGE SCALE GENOMIC DNA]</scope>
    <source>
        <strain evidence="1">LMG728</strain>
    </source>
</reference>
<evidence type="ECO:0000313" key="1">
    <source>
        <dbReference type="EMBL" id="CTP88873.1"/>
    </source>
</evidence>
<proteinExistence type="predicted"/>
<dbReference type="Proteomes" id="UP000041247">
    <property type="component" value="Unassembled WGS sequence"/>
</dbReference>
<dbReference type="RefSeq" id="WP_009589052.1">
    <property type="nucleotide sequence ID" value="NZ_CP076250.1"/>
</dbReference>
<dbReference type="EMBL" id="CXOK01000055">
    <property type="protein sequence ID" value="CTP88873.1"/>
    <property type="molecule type" value="Genomic_DNA"/>
</dbReference>
<organism evidence="1 2">
    <name type="scientific">Xanthomonas graminis pv. poae</name>
    <dbReference type="NCBI Taxonomy" id="227946"/>
    <lineage>
        <taxon>Bacteria</taxon>
        <taxon>Pseudomonadati</taxon>
        <taxon>Pseudomonadota</taxon>
        <taxon>Gammaproteobacteria</taxon>
        <taxon>Lysobacterales</taxon>
        <taxon>Lysobacteraceae</taxon>
        <taxon>Xanthomonas</taxon>
        <taxon>Xanthomonas translucens group</taxon>
        <taxon>Xanthomonas graminis</taxon>
    </lineage>
</organism>